<dbReference type="SUPFAM" id="SSF53383">
    <property type="entry name" value="PLP-dependent transferases"/>
    <property type="match status" value="1"/>
</dbReference>
<dbReference type="EMBL" id="CP019650">
    <property type="protein sequence ID" value="AQQ67250.1"/>
    <property type="molecule type" value="Genomic_DNA"/>
</dbReference>
<dbReference type="AlphaFoldDB" id="A0A1Q2M3K3"/>
<keyword evidence="4" id="KW-0808">Transferase</keyword>
<dbReference type="InterPro" id="IPR015422">
    <property type="entry name" value="PyrdxlP-dep_Trfase_small"/>
</dbReference>
<gene>
    <name evidence="7" type="ORF">Mag101_06070</name>
</gene>
<evidence type="ECO:0000313" key="8">
    <source>
        <dbReference type="Proteomes" id="UP000188219"/>
    </source>
</evidence>
<reference evidence="7" key="1">
    <citation type="submission" date="2017-02" db="EMBL/GenBank/DDBJ databases">
        <title>Genome of Microbulbifer agarilyticus GP101.</title>
        <authorList>
            <person name="Jung J."/>
            <person name="Bae S.S."/>
            <person name="Baek K."/>
        </authorList>
    </citation>
    <scope>NUCLEOTIDE SEQUENCE [LARGE SCALE GENOMIC DNA]</scope>
    <source>
        <strain evidence="7">GP101</strain>
    </source>
</reference>
<dbReference type="eggNOG" id="COG0161">
    <property type="taxonomic scope" value="Bacteria"/>
</dbReference>
<comment type="cofactor">
    <cofactor evidence="1">
        <name>pyridoxal 5'-phosphate</name>
        <dbReference type="ChEBI" id="CHEBI:597326"/>
    </cofactor>
</comment>
<evidence type="ECO:0000256" key="2">
    <source>
        <dbReference type="ARBA" id="ARBA00008954"/>
    </source>
</evidence>
<dbReference type="InterPro" id="IPR005814">
    <property type="entry name" value="Aminotrans_3"/>
</dbReference>
<accession>A0A1Q2M3K3</accession>
<dbReference type="InterPro" id="IPR049704">
    <property type="entry name" value="Aminotrans_3_PPA_site"/>
</dbReference>
<dbReference type="InterPro" id="IPR015421">
    <property type="entry name" value="PyrdxlP-dep_Trfase_major"/>
</dbReference>
<dbReference type="KEGG" id="maga:Mag101_06070"/>
<dbReference type="CDD" id="cd00610">
    <property type="entry name" value="OAT_like"/>
    <property type="match status" value="1"/>
</dbReference>
<dbReference type="InterPro" id="IPR015424">
    <property type="entry name" value="PyrdxlP-dep_Trfase"/>
</dbReference>
<keyword evidence="8" id="KW-1185">Reference proteome</keyword>
<keyword evidence="3 7" id="KW-0032">Aminotransferase</keyword>
<protein>
    <submittedName>
        <fullName evidence="7">Aspartate aminotransferase family protein</fullName>
    </submittedName>
</protein>
<evidence type="ECO:0000256" key="5">
    <source>
        <dbReference type="ARBA" id="ARBA00022898"/>
    </source>
</evidence>
<dbReference type="Gene3D" id="3.40.640.10">
    <property type="entry name" value="Type I PLP-dependent aspartate aminotransferase-like (Major domain)"/>
    <property type="match status" value="1"/>
</dbReference>
<dbReference type="Proteomes" id="UP000188219">
    <property type="component" value="Chromosome"/>
</dbReference>
<dbReference type="PROSITE" id="PS00600">
    <property type="entry name" value="AA_TRANSFER_CLASS_3"/>
    <property type="match status" value="1"/>
</dbReference>
<evidence type="ECO:0000313" key="7">
    <source>
        <dbReference type="EMBL" id="AQQ67250.1"/>
    </source>
</evidence>
<name>A0A1Q2M3K3_9GAMM</name>
<dbReference type="GO" id="GO:0030170">
    <property type="term" value="F:pyridoxal phosphate binding"/>
    <property type="evidence" value="ECO:0007669"/>
    <property type="project" value="InterPro"/>
</dbReference>
<evidence type="ECO:0000256" key="1">
    <source>
        <dbReference type="ARBA" id="ARBA00001933"/>
    </source>
</evidence>
<dbReference type="Pfam" id="PF00202">
    <property type="entry name" value="Aminotran_3"/>
    <property type="match status" value="1"/>
</dbReference>
<dbReference type="PANTHER" id="PTHR43094:SF1">
    <property type="entry name" value="AMINOTRANSFERASE CLASS-III"/>
    <property type="match status" value="1"/>
</dbReference>
<organism evidence="7 8">
    <name type="scientific">Microbulbifer agarilyticus</name>
    <dbReference type="NCBI Taxonomy" id="260552"/>
    <lineage>
        <taxon>Bacteria</taxon>
        <taxon>Pseudomonadati</taxon>
        <taxon>Pseudomonadota</taxon>
        <taxon>Gammaproteobacteria</taxon>
        <taxon>Cellvibrionales</taxon>
        <taxon>Microbulbiferaceae</taxon>
        <taxon>Microbulbifer</taxon>
    </lineage>
</organism>
<dbReference type="NCBIfam" id="NF005447">
    <property type="entry name" value="PRK07036.1"/>
    <property type="match status" value="1"/>
</dbReference>
<dbReference type="STRING" id="260552.Mag101_06070"/>
<dbReference type="PIRSF" id="PIRSF000521">
    <property type="entry name" value="Transaminase_4ab_Lys_Orn"/>
    <property type="match status" value="1"/>
</dbReference>
<dbReference type="FunFam" id="3.40.640.10:FF:000014">
    <property type="entry name" value="Adenosylmethionine-8-amino-7-oxononanoate aminotransferase, probable"/>
    <property type="match status" value="1"/>
</dbReference>
<comment type="similarity">
    <text evidence="2 6">Belongs to the class-III pyridoxal-phosphate-dependent aminotransferase family.</text>
</comment>
<dbReference type="GO" id="GO:0008483">
    <property type="term" value="F:transaminase activity"/>
    <property type="evidence" value="ECO:0007669"/>
    <property type="project" value="UniProtKB-KW"/>
</dbReference>
<dbReference type="Gene3D" id="3.90.1150.10">
    <property type="entry name" value="Aspartate Aminotransferase, domain 1"/>
    <property type="match status" value="1"/>
</dbReference>
<evidence type="ECO:0000256" key="4">
    <source>
        <dbReference type="ARBA" id="ARBA00022679"/>
    </source>
</evidence>
<keyword evidence="5 6" id="KW-0663">Pyridoxal phosphate</keyword>
<proteinExistence type="inferred from homology"/>
<sequence length="469" mass="52136">MSKVMSSESWQADKRHWMHPWTHFDSFKDEGSLMLTRAKGARLWDEQGTSYFDAVGGLWCTNIGLGREEMAETIAEQVREMAYANPFVDMSNVPAAQLAKKLAELAPGDVNRVFYSCGGSTAIDTAFRLVHFYQNCRGKPAKKHILARKGGYHGSTYAAMSITGKSGDKIPEFDYIQDTIHHLSCPNPYRAPAGMDEQQFCDFLVDEFKQKVAELGADKIGAFFAEPILGSGGVIVPPEGYNCRIWELCQENDILFVADEVVTAFGRVGHWFASEDLFGVQPDIITCAKGLTSGYLPLGATLFSDRIYDVIATGDADRYFASGYTYSGHPVACAAALKNIEIIERENLLSRVVEVGAYFEQRLQTLRDLPLVGDVRGKRFMMCVENVADRNTKQLLPDELNIGKWISDRAEQNGLIVRPIVHLNVMSPPLTMSRKDVDFVVDKLGAAIEHTYHDLQKEGLIAAPRKLTA</sequence>
<dbReference type="PANTHER" id="PTHR43094">
    <property type="entry name" value="AMINOTRANSFERASE"/>
    <property type="match status" value="1"/>
</dbReference>
<evidence type="ECO:0000256" key="3">
    <source>
        <dbReference type="ARBA" id="ARBA00022576"/>
    </source>
</evidence>
<evidence type="ECO:0000256" key="6">
    <source>
        <dbReference type="RuleBase" id="RU003560"/>
    </source>
</evidence>